<name>A0A162ISJ0_CORDF</name>
<dbReference type="PANTHER" id="PTHR44167">
    <property type="entry name" value="OVARIAN-SPECIFIC SERINE/THREONINE-PROTEIN KINASE LOK-RELATED"/>
    <property type="match status" value="1"/>
</dbReference>
<dbReference type="GO" id="GO:0044773">
    <property type="term" value="P:mitotic DNA damage checkpoint signaling"/>
    <property type="evidence" value="ECO:0007669"/>
    <property type="project" value="TreeGrafter"/>
</dbReference>
<dbReference type="EMBL" id="AZHF01000004">
    <property type="protein sequence ID" value="OAA76675.1"/>
    <property type="molecule type" value="Genomic_DNA"/>
</dbReference>
<keyword evidence="3" id="KW-0808">Transferase</keyword>
<feature type="domain" description="Protein kinase" evidence="2">
    <location>
        <begin position="359"/>
        <end position="628"/>
    </location>
</feature>
<dbReference type="Proteomes" id="UP000076881">
    <property type="component" value="Unassembled WGS sequence"/>
</dbReference>
<dbReference type="InterPro" id="IPR011009">
    <property type="entry name" value="Kinase-like_dom_sf"/>
</dbReference>
<dbReference type="GO" id="GO:0005634">
    <property type="term" value="C:nucleus"/>
    <property type="evidence" value="ECO:0007669"/>
    <property type="project" value="TreeGrafter"/>
</dbReference>
<keyword evidence="3" id="KW-0418">Kinase</keyword>
<gene>
    <name evidence="3" type="ORF">LEL_06359</name>
</gene>
<evidence type="ECO:0000313" key="3">
    <source>
        <dbReference type="EMBL" id="OAA76675.1"/>
    </source>
</evidence>
<dbReference type="OrthoDB" id="1668230at2759"/>
<dbReference type="GO" id="GO:0005524">
    <property type="term" value="F:ATP binding"/>
    <property type="evidence" value="ECO:0007669"/>
    <property type="project" value="InterPro"/>
</dbReference>
<reference evidence="3 4" key="1">
    <citation type="journal article" date="2016" name="Genome Biol. Evol.">
        <title>Divergent and convergent evolution of fungal pathogenicity.</title>
        <authorList>
            <person name="Shang Y."/>
            <person name="Xiao G."/>
            <person name="Zheng P."/>
            <person name="Cen K."/>
            <person name="Zhan S."/>
            <person name="Wang C."/>
        </authorList>
    </citation>
    <scope>NUCLEOTIDE SEQUENCE [LARGE SCALE GENOMIC DNA]</scope>
    <source>
        <strain evidence="3 4">RCEF 1005</strain>
    </source>
</reference>
<evidence type="ECO:0000313" key="4">
    <source>
        <dbReference type="Proteomes" id="UP000076881"/>
    </source>
</evidence>
<feature type="region of interest" description="Disordered" evidence="1">
    <location>
        <begin position="68"/>
        <end position="90"/>
    </location>
</feature>
<dbReference type="Pfam" id="PF00069">
    <property type="entry name" value="Pkinase"/>
    <property type="match status" value="1"/>
</dbReference>
<dbReference type="Gene3D" id="3.30.200.20">
    <property type="entry name" value="Phosphorylase Kinase, domain 1"/>
    <property type="match status" value="1"/>
</dbReference>
<dbReference type="PANTHER" id="PTHR44167:SF18">
    <property type="entry name" value="PROTEIN KINASE DOMAIN-CONTAINING PROTEIN"/>
    <property type="match status" value="1"/>
</dbReference>
<organism evidence="3 4">
    <name type="scientific">Akanthomyces lecanii RCEF 1005</name>
    <dbReference type="NCBI Taxonomy" id="1081108"/>
    <lineage>
        <taxon>Eukaryota</taxon>
        <taxon>Fungi</taxon>
        <taxon>Dikarya</taxon>
        <taxon>Ascomycota</taxon>
        <taxon>Pezizomycotina</taxon>
        <taxon>Sordariomycetes</taxon>
        <taxon>Hypocreomycetidae</taxon>
        <taxon>Hypocreales</taxon>
        <taxon>Cordycipitaceae</taxon>
        <taxon>Akanthomyces</taxon>
        <taxon>Cordyceps confragosa</taxon>
    </lineage>
</organism>
<dbReference type="Gene3D" id="1.10.510.10">
    <property type="entry name" value="Transferase(Phosphotransferase) domain 1"/>
    <property type="match status" value="1"/>
</dbReference>
<comment type="caution">
    <text evidence="3">The sequence shown here is derived from an EMBL/GenBank/DDBJ whole genome shotgun (WGS) entry which is preliminary data.</text>
</comment>
<dbReference type="GO" id="GO:0005737">
    <property type="term" value="C:cytoplasm"/>
    <property type="evidence" value="ECO:0007669"/>
    <property type="project" value="TreeGrafter"/>
</dbReference>
<dbReference type="STRING" id="1081108.A0A162ISJ0"/>
<sequence>MPARDHRDHRPLAAAAGCYRQSLSSGISKPSYEFLPHRLASAKGRAIIRTTSRHRQIQIWWDREQRRSAPATLPDRPGAENESSPSSRDYLENAHRECLPGARIIIARPPSVRHQEVVFSPLLRPAEFISQTPDGRSILGVLQRIEDVFFSIRVPFLAVPSDLQAPIKRDELRCILSYNPASDECEFFCNSHDVAIIGERSSKSYLVGKGSIQNIEPGMWTIAVPGNPVVWTPMSPGDSFSQHRPLVEFLLLKRTYSTIITRPAAAEDQAPTLCPGGCGNMMARSSTTTPVESTVAECTVAEFIMGTVDPRPRERNLWPEGPFYQLQDGETAHVMTSPAGSSSAEIEQGYSGTAEAYKVTRLQKIDKNTNSSVFACIHSKLPHTTLVAKALNVRPKTRNWIGSLARHWLNEMEILRTLNHKNIVKILEWDARFYTVYLEHLPGSLAHYPRNEPGFTRDDAARILVDVSSALAYLEEQGVSHNDIKSRNISYAPTHGATVLDFGLATTTRDVVPRSAGGTSWYVPPEAIDGARSIGGNVWALGITMLFVLGVIDAPEVYGRQWDFADMRDPDGRARVAMERWMEEVCEKVDDELDREDPLQLVVAWMLEQDPEHRLTAKEVVAELEKYGIGES</sequence>
<dbReference type="AlphaFoldDB" id="A0A162ISJ0"/>
<dbReference type="PROSITE" id="PS50011">
    <property type="entry name" value="PROTEIN_KINASE_DOM"/>
    <property type="match status" value="1"/>
</dbReference>
<evidence type="ECO:0000256" key="1">
    <source>
        <dbReference type="SAM" id="MobiDB-lite"/>
    </source>
</evidence>
<dbReference type="InterPro" id="IPR000719">
    <property type="entry name" value="Prot_kinase_dom"/>
</dbReference>
<accession>A0A162ISJ0</accession>
<dbReference type="SUPFAM" id="SSF56112">
    <property type="entry name" value="Protein kinase-like (PK-like)"/>
    <property type="match status" value="1"/>
</dbReference>
<protein>
    <submittedName>
        <fullName evidence="3">Protein kinase-like domain protein</fullName>
    </submittedName>
</protein>
<dbReference type="GO" id="GO:0004674">
    <property type="term" value="F:protein serine/threonine kinase activity"/>
    <property type="evidence" value="ECO:0007669"/>
    <property type="project" value="TreeGrafter"/>
</dbReference>
<proteinExistence type="predicted"/>
<keyword evidence="4" id="KW-1185">Reference proteome</keyword>
<dbReference type="SMART" id="SM00220">
    <property type="entry name" value="S_TKc"/>
    <property type="match status" value="1"/>
</dbReference>
<evidence type="ECO:0000259" key="2">
    <source>
        <dbReference type="PROSITE" id="PS50011"/>
    </source>
</evidence>